<sequence length="106" mass="11179">MATITRARTTRSKNKPAAQEGPETAAAEDHHTTTGPDTDFNTRPADWRPRAPGLAAAAASSTPCIAAMRPRVTRARRSGGSAANLGYFEGGRAYRNGKLLVDEGAK</sequence>
<organism evidence="2 3">
    <name type="scientific">Phyllachora maydis</name>
    <dbReference type="NCBI Taxonomy" id="1825666"/>
    <lineage>
        <taxon>Eukaryota</taxon>
        <taxon>Fungi</taxon>
        <taxon>Dikarya</taxon>
        <taxon>Ascomycota</taxon>
        <taxon>Pezizomycotina</taxon>
        <taxon>Sordariomycetes</taxon>
        <taxon>Sordariomycetidae</taxon>
        <taxon>Phyllachorales</taxon>
        <taxon>Phyllachoraceae</taxon>
        <taxon>Phyllachora</taxon>
    </lineage>
</organism>
<dbReference type="Proteomes" id="UP001217918">
    <property type="component" value="Unassembled WGS sequence"/>
</dbReference>
<accession>A0AAD9HYQ7</accession>
<dbReference type="AlphaFoldDB" id="A0AAD9HYQ7"/>
<evidence type="ECO:0000313" key="2">
    <source>
        <dbReference type="EMBL" id="KAK2067265.1"/>
    </source>
</evidence>
<comment type="caution">
    <text evidence="2">The sequence shown here is derived from an EMBL/GenBank/DDBJ whole genome shotgun (WGS) entry which is preliminary data.</text>
</comment>
<dbReference type="EMBL" id="JAQQPM010000001">
    <property type="protein sequence ID" value="KAK2067265.1"/>
    <property type="molecule type" value="Genomic_DNA"/>
</dbReference>
<gene>
    <name evidence="2" type="ORF">P8C59_001021</name>
</gene>
<reference evidence="2" key="1">
    <citation type="journal article" date="2023" name="Mol. Plant Microbe Interact.">
        <title>Elucidating the Obligate Nature and Biological Capacity of an Invasive Fungal Corn Pathogen.</title>
        <authorList>
            <person name="MacCready J.S."/>
            <person name="Roggenkamp E.M."/>
            <person name="Gdanetz K."/>
            <person name="Chilvers M.I."/>
        </authorList>
    </citation>
    <scope>NUCLEOTIDE SEQUENCE</scope>
    <source>
        <strain evidence="2">PM02</strain>
    </source>
</reference>
<proteinExistence type="predicted"/>
<keyword evidence="3" id="KW-1185">Reference proteome</keyword>
<feature type="compositionally biased region" description="Low complexity" evidence="1">
    <location>
        <begin position="51"/>
        <end position="60"/>
    </location>
</feature>
<name>A0AAD9HYQ7_9PEZI</name>
<feature type="region of interest" description="Disordered" evidence="1">
    <location>
        <begin position="1"/>
        <end position="60"/>
    </location>
</feature>
<evidence type="ECO:0000256" key="1">
    <source>
        <dbReference type="SAM" id="MobiDB-lite"/>
    </source>
</evidence>
<evidence type="ECO:0000313" key="3">
    <source>
        <dbReference type="Proteomes" id="UP001217918"/>
    </source>
</evidence>
<protein>
    <submittedName>
        <fullName evidence="2">Uncharacterized protein</fullName>
    </submittedName>
</protein>